<feature type="domain" description="Ferrous iron transporter FeoA-like" evidence="2">
    <location>
        <begin position="23"/>
        <end position="90"/>
    </location>
</feature>
<dbReference type="InterPro" id="IPR008988">
    <property type="entry name" value="Transcriptional_repressor_C"/>
</dbReference>
<accession>A0A6N2WJH7</accession>
<dbReference type="GO" id="GO:0046914">
    <property type="term" value="F:transition metal ion binding"/>
    <property type="evidence" value="ECO:0007669"/>
    <property type="project" value="InterPro"/>
</dbReference>
<name>A0A6N2WJH7_9FIRM</name>
<dbReference type="Pfam" id="PF04023">
    <property type="entry name" value="FeoA"/>
    <property type="match status" value="1"/>
</dbReference>
<sequence length="90" mass="10044">MKKGPPDHTGYERKGNGGVVMQSLSEVKAGAVCTIKWMFGNPQVMEFMHQHDIREGSTINVFQHGRDSMIIGMNNMRLAIGNEVAERIKV</sequence>
<reference evidence="3" key="1">
    <citation type="submission" date="2019-11" db="EMBL/GenBank/DDBJ databases">
        <authorList>
            <person name="Feng L."/>
        </authorList>
    </citation>
    <scope>NUCLEOTIDE SEQUENCE</scope>
    <source>
        <strain evidence="3">CbolteaeLFYP116</strain>
    </source>
</reference>
<evidence type="ECO:0000256" key="1">
    <source>
        <dbReference type="ARBA" id="ARBA00023004"/>
    </source>
</evidence>
<dbReference type="EMBL" id="CACRTF010000016">
    <property type="protein sequence ID" value="VYT40992.1"/>
    <property type="molecule type" value="Genomic_DNA"/>
</dbReference>
<keyword evidence="1" id="KW-0408">Iron</keyword>
<evidence type="ECO:0000313" key="3">
    <source>
        <dbReference type="EMBL" id="VYT40992.1"/>
    </source>
</evidence>
<evidence type="ECO:0000259" key="2">
    <source>
        <dbReference type="Pfam" id="PF04023"/>
    </source>
</evidence>
<gene>
    <name evidence="3" type="ORF">CBLFYP116_03552</name>
</gene>
<dbReference type="AlphaFoldDB" id="A0A6N2WJH7"/>
<organism evidence="3">
    <name type="scientific">Enterocloster bolteae</name>
    <dbReference type="NCBI Taxonomy" id="208479"/>
    <lineage>
        <taxon>Bacteria</taxon>
        <taxon>Bacillati</taxon>
        <taxon>Bacillota</taxon>
        <taxon>Clostridia</taxon>
        <taxon>Lachnospirales</taxon>
        <taxon>Lachnospiraceae</taxon>
        <taxon>Enterocloster</taxon>
    </lineage>
</organism>
<dbReference type="InterPro" id="IPR038157">
    <property type="entry name" value="FeoA_core_dom"/>
</dbReference>
<proteinExistence type="predicted"/>
<dbReference type="SUPFAM" id="SSF50037">
    <property type="entry name" value="C-terminal domain of transcriptional repressors"/>
    <property type="match status" value="1"/>
</dbReference>
<dbReference type="Gene3D" id="2.30.30.90">
    <property type="match status" value="1"/>
</dbReference>
<protein>
    <submittedName>
        <fullName evidence="3">FeoA domain protein</fullName>
    </submittedName>
</protein>
<dbReference type="InterPro" id="IPR007167">
    <property type="entry name" value="Fe-transptr_FeoA-like"/>
</dbReference>